<dbReference type="EMBL" id="CAJHJT010000012">
    <property type="protein sequence ID" value="CAD6997818.1"/>
    <property type="molecule type" value="Genomic_DNA"/>
</dbReference>
<feature type="region of interest" description="Disordered" evidence="1">
    <location>
        <begin position="43"/>
        <end position="102"/>
    </location>
</feature>
<accession>A0A811UHK6</accession>
<dbReference type="Proteomes" id="UP000606786">
    <property type="component" value="Unassembled WGS sequence"/>
</dbReference>
<feature type="compositionally biased region" description="Basic and acidic residues" evidence="1">
    <location>
        <begin position="54"/>
        <end position="65"/>
    </location>
</feature>
<dbReference type="AlphaFoldDB" id="A0A811UHK6"/>
<evidence type="ECO:0000313" key="3">
    <source>
        <dbReference type="Proteomes" id="UP000606786"/>
    </source>
</evidence>
<sequence>MYASSCVCPRRGVATTWRYSLCQKQKQNLKVACCGATAEEEREEKAEIGGVDTPNKHEEEVEKGGVKNINNNKKKKTITNAPTVRETNEAKRPAVTRSPQSK</sequence>
<reference evidence="2" key="1">
    <citation type="submission" date="2020-11" db="EMBL/GenBank/DDBJ databases">
        <authorList>
            <person name="Whitehead M."/>
        </authorList>
    </citation>
    <scope>NUCLEOTIDE SEQUENCE</scope>
    <source>
        <strain evidence="2">EGII</strain>
    </source>
</reference>
<comment type="caution">
    <text evidence="2">The sequence shown here is derived from an EMBL/GenBank/DDBJ whole genome shotgun (WGS) entry which is preliminary data.</text>
</comment>
<evidence type="ECO:0000313" key="2">
    <source>
        <dbReference type="EMBL" id="CAD6997818.1"/>
    </source>
</evidence>
<proteinExistence type="predicted"/>
<name>A0A811UHK6_CERCA</name>
<gene>
    <name evidence="2" type="ORF">CCAP1982_LOCUS6442</name>
</gene>
<keyword evidence="3" id="KW-1185">Reference proteome</keyword>
<evidence type="ECO:0000256" key="1">
    <source>
        <dbReference type="SAM" id="MobiDB-lite"/>
    </source>
</evidence>
<organism evidence="2 3">
    <name type="scientific">Ceratitis capitata</name>
    <name type="common">Mediterranean fruit fly</name>
    <name type="synonym">Tephritis capitata</name>
    <dbReference type="NCBI Taxonomy" id="7213"/>
    <lineage>
        <taxon>Eukaryota</taxon>
        <taxon>Metazoa</taxon>
        <taxon>Ecdysozoa</taxon>
        <taxon>Arthropoda</taxon>
        <taxon>Hexapoda</taxon>
        <taxon>Insecta</taxon>
        <taxon>Pterygota</taxon>
        <taxon>Neoptera</taxon>
        <taxon>Endopterygota</taxon>
        <taxon>Diptera</taxon>
        <taxon>Brachycera</taxon>
        <taxon>Muscomorpha</taxon>
        <taxon>Tephritoidea</taxon>
        <taxon>Tephritidae</taxon>
        <taxon>Ceratitis</taxon>
        <taxon>Ceratitis</taxon>
    </lineage>
</organism>
<protein>
    <submittedName>
        <fullName evidence="2">(Mediterranean fruit fly) hypothetical protein</fullName>
    </submittedName>
</protein>